<gene>
    <name evidence="2" type="ORF">CSOL1703_00005620</name>
</gene>
<feature type="domain" description="DUF7136" evidence="1">
    <location>
        <begin position="19"/>
        <end position="112"/>
    </location>
</feature>
<dbReference type="AlphaFoldDB" id="A0A9N9ZEK3"/>
<proteinExistence type="predicted"/>
<comment type="caution">
    <text evidence="2">The sequence shown here is derived from an EMBL/GenBank/DDBJ whole genome shotgun (WGS) entry which is preliminary data.</text>
</comment>
<reference evidence="2 3" key="2">
    <citation type="submission" date="2021-10" db="EMBL/GenBank/DDBJ databases">
        <authorList>
            <person name="Piombo E."/>
        </authorList>
    </citation>
    <scope>NUCLEOTIDE SEQUENCE [LARGE SCALE GENOMIC DNA]</scope>
</reference>
<dbReference type="EMBL" id="CABFOC020000045">
    <property type="protein sequence ID" value="CAH0053744.1"/>
    <property type="molecule type" value="Genomic_DNA"/>
</dbReference>
<sequence>MAGDSLIPTSGTSPDHYEPEAFEIDVIYPRNETYNATETFPVVVAIQRPLVASRLGKFNFGAYIMPYSNWQTPGGIDVGNTDKWVRPYDAANFTDDPFFLIEVTDATRWNKGSNGTKILTTAEAIDIEGKQLLKPDCLVGNTRPSSHYHGHNEG</sequence>
<dbReference type="OrthoDB" id="4490227at2759"/>
<feature type="non-terminal residue" evidence="2">
    <location>
        <position position="154"/>
    </location>
</feature>
<dbReference type="InterPro" id="IPR055560">
    <property type="entry name" value="DUF7136"/>
</dbReference>
<dbReference type="Proteomes" id="UP000775872">
    <property type="component" value="Unassembled WGS sequence"/>
</dbReference>
<name>A0A9N9ZEK3_9HYPO</name>
<evidence type="ECO:0000313" key="2">
    <source>
        <dbReference type="EMBL" id="CAH0053744.1"/>
    </source>
</evidence>
<dbReference type="Pfam" id="PF23584">
    <property type="entry name" value="DUF7136"/>
    <property type="match status" value="1"/>
</dbReference>
<evidence type="ECO:0000313" key="3">
    <source>
        <dbReference type="Proteomes" id="UP000775872"/>
    </source>
</evidence>
<protein>
    <recommendedName>
        <fullName evidence="1">DUF7136 domain-containing protein</fullName>
    </recommendedName>
</protein>
<keyword evidence="3" id="KW-1185">Reference proteome</keyword>
<reference evidence="3" key="1">
    <citation type="submission" date="2019-06" db="EMBL/GenBank/DDBJ databases">
        <authorList>
            <person name="Broberg M."/>
        </authorList>
    </citation>
    <scope>NUCLEOTIDE SEQUENCE [LARGE SCALE GENOMIC DNA]</scope>
</reference>
<organism evidence="2 3">
    <name type="scientific">Clonostachys solani</name>
    <dbReference type="NCBI Taxonomy" id="160281"/>
    <lineage>
        <taxon>Eukaryota</taxon>
        <taxon>Fungi</taxon>
        <taxon>Dikarya</taxon>
        <taxon>Ascomycota</taxon>
        <taxon>Pezizomycotina</taxon>
        <taxon>Sordariomycetes</taxon>
        <taxon>Hypocreomycetidae</taxon>
        <taxon>Hypocreales</taxon>
        <taxon>Bionectriaceae</taxon>
        <taxon>Clonostachys</taxon>
    </lineage>
</organism>
<accession>A0A9N9ZEK3</accession>
<evidence type="ECO:0000259" key="1">
    <source>
        <dbReference type="Pfam" id="PF23584"/>
    </source>
</evidence>